<proteinExistence type="predicted"/>
<evidence type="ECO:0000313" key="4">
    <source>
        <dbReference type="Proteomes" id="UP001321498"/>
    </source>
</evidence>
<gene>
    <name evidence="3" type="ORF">GCM10025866_30860</name>
</gene>
<accession>A0ABM8GFQ1</accession>
<dbReference type="InterPro" id="IPR008613">
    <property type="entry name" value="Excalibur_Ca-bd_domain"/>
</dbReference>
<dbReference type="SMART" id="SM00894">
    <property type="entry name" value="Excalibur"/>
    <property type="match status" value="1"/>
</dbReference>
<protein>
    <recommendedName>
        <fullName evidence="2">Excalibur calcium-binding domain-containing protein</fullName>
    </recommendedName>
</protein>
<dbReference type="PANTHER" id="PTHR24094:SF15">
    <property type="entry name" value="AMP-DEPENDENT SYNTHETASE_LIGASE DOMAIN-CONTAINING PROTEIN-RELATED"/>
    <property type="match status" value="1"/>
</dbReference>
<keyword evidence="1" id="KW-0812">Transmembrane</keyword>
<keyword evidence="1" id="KW-0472">Membrane</keyword>
<keyword evidence="1" id="KW-1133">Transmembrane helix</keyword>
<dbReference type="EMBL" id="AP027731">
    <property type="protein sequence ID" value="BDZ47177.1"/>
    <property type="molecule type" value="Genomic_DNA"/>
</dbReference>
<evidence type="ECO:0000256" key="1">
    <source>
        <dbReference type="SAM" id="Phobius"/>
    </source>
</evidence>
<reference evidence="4" key="1">
    <citation type="journal article" date="2019" name="Int. J. Syst. Evol. Microbiol.">
        <title>The Global Catalogue of Microorganisms (GCM) 10K type strain sequencing project: providing services to taxonomists for standard genome sequencing and annotation.</title>
        <authorList>
            <consortium name="The Broad Institute Genomics Platform"/>
            <consortium name="The Broad Institute Genome Sequencing Center for Infectious Disease"/>
            <person name="Wu L."/>
            <person name="Ma J."/>
        </authorList>
    </citation>
    <scope>NUCLEOTIDE SEQUENCE [LARGE SCALE GENOMIC DNA]</scope>
    <source>
        <strain evidence="4">NBRC 108725</strain>
    </source>
</reference>
<organism evidence="3 4">
    <name type="scientific">Naasia aerilata</name>
    <dbReference type="NCBI Taxonomy" id="1162966"/>
    <lineage>
        <taxon>Bacteria</taxon>
        <taxon>Bacillati</taxon>
        <taxon>Actinomycetota</taxon>
        <taxon>Actinomycetes</taxon>
        <taxon>Micrococcales</taxon>
        <taxon>Microbacteriaceae</taxon>
        <taxon>Naasia</taxon>
    </lineage>
</organism>
<dbReference type="PANTHER" id="PTHR24094">
    <property type="entry name" value="SECRETED PROTEIN"/>
    <property type="match status" value="1"/>
</dbReference>
<feature type="transmembrane region" description="Helical" evidence="1">
    <location>
        <begin position="7"/>
        <end position="30"/>
    </location>
</feature>
<keyword evidence="4" id="KW-1185">Reference proteome</keyword>
<dbReference type="Pfam" id="PF05901">
    <property type="entry name" value="Excalibur"/>
    <property type="match status" value="1"/>
</dbReference>
<sequence>MNRRGGLWTITTGGLFAIFSVVILALGAWIGVSATQSTSSTAKGVNAGNALPAVAPDDTKTSTSASGTSVAGAAAVTSLELVEPPLLGKSAIDVLALLPVRAPDSGADYQRTQDFGQAWMDVDGNACNTRDDVLQRDLKDTVLNGCKVMSGTFTDPYTGQAMTFTRGNDTSTLVQIDHMVALIDAWTSGAQQLTQDQRQRLANDPTNLLAVSDQANQAKSGEDAATWLPTFAGMKCEYAARQISVKYAYGLWVTQPEHDALSTVLRSCPDQPAYRSSLGEPVGTPTPQPTASPTAAVGLVATDTASSVYYANCSAAYAAGVSGIQRDAPGYRGELDRDDDGVACEG</sequence>
<dbReference type="InterPro" id="IPR011089">
    <property type="entry name" value="GmrSD_C"/>
</dbReference>
<evidence type="ECO:0000313" key="3">
    <source>
        <dbReference type="EMBL" id="BDZ47177.1"/>
    </source>
</evidence>
<name>A0ABM8GFQ1_9MICO</name>
<evidence type="ECO:0000259" key="2">
    <source>
        <dbReference type="SMART" id="SM00894"/>
    </source>
</evidence>
<feature type="domain" description="Excalibur calcium-binding" evidence="2">
    <location>
        <begin position="309"/>
        <end position="345"/>
    </location>
</feature>
<dbReference type="Pfam" id="PF07510">
    <property type="entry name" value="GmrSD_C"/>
    <property type="match status" value="1"/>
</dbReference>
<dbReference type="Proteomes" id="UP001321498">
    <property type="component" value="Chromosome"/>
</dbReference>